<gene>
    <name evidence="1" type="ORF">I79_022812</name>
</gene>
<organism evidence="1 2">
    <name type="scientific">Cricetulus griseus</name>
    <name type="common">Chinese hamster</name>
    <name type="synonym">Cricetulus barabensis griseus</name>
    <dbReference type="NCBI Taxonomy" id="10029"/>
    <lineage>
        <taxon>Eukaryota</taxon>
        <taxon>Metazoa</taxon>
        <taxon>Chordata</taxon>
        <taxon>Craniata</taxon>
        <taxon>Vertebrata</taxon>
        <taxon>Euteleostomi</taxon>
        <taxon>Mammalia</taxon>
        <taxon>Eutheria</taxon>
        <taxon>Euarchontoglires</taxon>
        <taxon>Glires</taxon>
        <taxon>Rodentia</taxon>
        <taxon>Myomorpha</taxon>
        <taxon>Muroidea</taxon>
        <taxon>Cricetidae</taxon>
        <taxon>Cricetinae</taxon>
        <taxon>Cricetulus</taxon>
    </lineage>
</organism>
<protein>
    <submittedName>
        <fullName evidence="1">Uncharacterized protein</fullName>
    </submittedName>
</protein>
<dbReference type="Proteomes" id="UP000001075">
    <property type="component" value="Unassembled WGS sequence"/>
</dbReference>
<evidence type="ECO:0000313" key="1">
    <source>
        <dbReference type="EMBL" id="EGW11218.1"/>
    </source>
</evidence>
<accession>G3IGC8</accession>
<proteinExistence type="predicted"/>
<dbReference type="InParanoid" id="G3IGC8"/>
<sequence>MESPVDELFIALKWLTVYSASKVISQHQITEVHFPSRYLELVDIFCGLNSSNLLSNAL</sequence>
<evidence type="ECO:0000313" key="2">
    <source>
        <dbReference type="Proteomes" id="UP000001075"/>
    </source>
</evidence>
<name>G3IGC8_CRIGR</name>
<dbReference type="EMBL" id="JH002545">
    <property type="protein sequence ID" value="EGW11218.1"/>
    <property type="molecule type" value="Genomic_DNA"/>
</dbReference>
<dbReference type="AlphaFoldDB" id="G3IGC8"/>
<reference evidence="2" key="1">
    <citation type="journal article" date="2011" name="Nat. Biotechnol.">
        <title>The genomic sequence of the Chinese hamster ovary (CHO)-K1 cell line.</title>
        <authorList>
            <person name="Xu X."/>
            <person name="Nagarajan H."/>
            <person name="Lewis N.E."/>
            <person name="Pan S."/>
            <person name="Cai Z."/>
            <person name="Liu X."/>
            <person name="Chen W."/>
            <person name="Xie M."/>
            <person name="Wang W."/>
            <person name="Hammond S."/>
            <person name="Andersen M.R."/>
            <person name="Neff N."/>
            <person name="Passarelli B."/>
            <person name="Koh W."/>
            <person name="Fan H.C."/>
            <person name="Wang J."/>
            <person name="Gui Y."/>
            <person name="Lee K.H."/>
            <person name="Betenbaugh M.J."/>
            <person name="Quake S.R."/>
            <person name="Famili I."/>
            <person name="Palsson B.O."/>
            <person name="Wang J."/>
        </authorList>
    </citation>
    <scope>NUCLEOTIDE SEQUENCE [LARGE SCALE GENOMIC DNA]</scope>
    <source>
        <strain evidence="2">CHO K1 cell line</strain>
    </source>
</reference>